<evidence type="ECO:0000313" key="2">
    <source>
        <dbReference type="EMBL" id="CAB4152522.1"/>
    </source>
</evidence>
<dbReference type="EMBL" id="LR796895">
    <property type="protein sequence ID" value="CAB4172805.1"/>
    <property type="molecule type" value="Genomic_DNA"/>
</dbReference>
<evidence type="ECO:0000313" key="6">
    <source>
        <dbReference type="EMBL" id="CAB4215245.1"/>
    </source>
</evidence>
<dbReference type="EMBL" id="LR797070">
    <property type="protein sequence ID" value="CAB4184400.1"/>
    <property type="molecule type" value="Genomic_DNA"/>
</dbReference>
<dbReference type="EMBL" id="LR798416">
    <property type="protein sequence ID" value="CAB5229649.1"/>
    <property type="molecule type" value="Genomic_DNA"/>
</dbReference>
<protein>
    <submittedName>
        <fullName evidence="1">Uncharacterized protein</fullName>
    </submittedName>
</protein>
<dbReference type="EMBL" id="LR796589">
    <property type="protein sequence ID" value="CAB4152522.1"/>
    <property type="molecule type" value="Genomic_DNA"/>
</dbReference>
<gene>
    <name evidence="4" type="ORF">UFOVP1114_4</name>
    <name evidence="5" type="ORF">UFOVP1386_4</name>
    <name evidence="6" type="ORF">UFOVP1479_4</name>
    <name evidence="7" type="ORF">UFOVP1564_6</name>
    <name evidence="1" type="ORF">UFOVP310_6</name>
    <name evidence="2" type="ORF">UFOVP619_23</name>
    <name evidence="3" type="ORF">UFOVP947_7</name>
</gene>
<dbReference type="EMBL" id="LR797340">
    <property type="protein sequence ID" value="CAB4203898.1"/>
    <property type="molecule type" value="Genomic_DNA"/>
</dbReference>
<name>A0A6J5LUV5_9CAUD</name>
<evidence type="ECO:0000313" key="1">
    <source>
        <dbReference type="EMBL" id="CAB4136827.1"/>
    </source>
</evidence>
<proteinExistence type="predicted"/>
<reference evidence="1" key="1">
    <citation type="submission" date="2020-04" db="EMBL/GenBank/DDBJ databases">
        <authorList>
            <person name="Chiriac C."/>
            <person name="Salcher M."/>
            <person name="Ghai R."/>
            <person name="Kavagutti S V."/>
        </authorList>
    </citation>
    <scope>NUCLEOTIDE SEQUENCE</scope>
</reference>
<dbReference type="EMBL" id="LR796325">
    <property type="protein sequence ID" value="CAB4136827.1"/>
    <property type="molecule type" value="Genomic_DNA"/>
</dbReference>
<evidence type="ECO:0000313" key="7">
    <source>
        <dbReference type="EMBL" id="CAB5229649.1"/>
    </source>
</evidence>
<accession>A0A6J5LUV5</accession>
<evidence type="ECO:0000313" key="4">
    <source>
        <dbReference type="EMBL" id="CAB4184400.1"/>
    </source>
</evidence>
<evidence type="ECO:0000313" key="5">
    <source>
        <dbReference type="EMBL" id="CAB4203898.1"/>
    </source>
</evidence>
<evidence type="ECO:0000313" key="3">
    <source>
        <dbReference type="EMBL" id="CAB4172805.1"/>
    </source>
</evidence>
<dbReference type="EMBL" id="LR797427">
    <property type="protein sequence ID" value="CAB4215245.1"/>
    <property type="molecule type" value="Genomic_DNA"/>
</dbReference>
<sequence length="33" mass="4237">MNWINNSYQEEYVKMIYKYYTFKNLLQIKKLTQ</sequence>
<organism evidence="1">
    <name type="scientific">uncultured Caudovirales phage</name>
    <dbReference type="NCBI Taxonomy" id="2100421"/>
    <lineage>
        <taxon>Viruses</taxon>
        <taxon>Duplodnaviria</taxon>
        <taxon>Heunggongvirae</taxon>
        <taxon>Uroviricota</taxon>
        <taxon>Caudoviricetes</taxon>
        <taxon>Peduoviridae</taxon>
        <taxon>Maltschvirus</taxon>
        <taxon>Maltschvirus maltsch</taxon>
    </lineage>
</organism>